<comment type="caution">
    <text evidence="18">The sequence shown here is derived from an EMBL/GenBank/DDBJ whole genome shotgun (WGS) entry which is preliminary data.</text>
</comment>
<dbReference type="InterPro" id="IPR001129">
    <property type="entry name" value="Membr-assoc_MAPEG"/>
</dbReference>
<evidence type="ECO:0000256" key="12">
    <source>
        <dbReference type="ARBA" id="ARBA00023128"/>
    </source>
</evidence>
<feature type="transmembrane region" description="Helical" evidence="17">
    <location>
        <begin position="103"/>
        <end position="123"/>
    </location>
</feature>
<comment type="function">
    <text evidence="1">Conjugation of reduced glutathione to a wide number of exogenous and endogenous hydrophobic electrophiles.</text>
</comment>
<comment type="subcellular location">
    <subcellularLocation>
        <location evidence="3">Endoplasmic reticulum membrane</location>
        <topology evidence="3">Multi-pass membrane protein</topology>
    </subcellularLocation>
    <subcellularLocation>
        <location evidence="2">Mitochondrion outer membrane</location>
    </subcellularLocation>
</comment>
<dbReference type="EC" id="2.5.1.18" evidence="5"/>
<proteinExistence type="inferred from homology"/>
<evidence type="ECO:0000256" key="9">
    <source>
        <dbReference type="ARBA" id="ARBA00022824"/>
    </source>
</evidence>
<evidence type="ECO:0000256" key="14">
    <source>
        <dbReference type="ARBA" id="ARBA00038540"/>
    </source>
</evidence>
<comment type="similarity">
    <text evidence="4">Belongs to the MAPEG family.</text>
</comment>
<comment type="catalytic activity">
    <reaction evidence="16">
        <text>RX + glutathione = an S-substituted glutathione + a halide anion + H(+)</text>
        <dbReference type="Rhea" id="RHEA:16437"/>
        <dbReference type="ChEBI" id="CHEBI:15378"/>
        <dbReference type="ChEBI" id="CHEBI:16042"/>
        <dbReference type="ChEBI" id="CHEBI:17792"/>
        <dbReference type="ChEBI" id="CHEBI:57925"/>
        <dbReference type="ChEBI" id="CHEBI:90779"/>
        <dbReference type="EC" id="2.5.1.18"/>
    </reaction>
    <physiologicalReaction direction="left-to-right" evidence="16">
        <dbReference type="Rhea" id="RHEA:16438"/>
    </physiologicalReaction>
</comment>
<evidence type="ECO:0000256" key="3">
    <source>
        <dbReference type="ARBA" id="ARBA00004477"/>
    </source>
</evidence>
<evidence type="ECO:0000313" key="18">
    <source>
        <dbReference type="EMBL" id="KAK2148343.1"/>
    </source>
</evidence>
<keyword evidence="7 17" id="KW-0812">Transmembrane</keyword>
<organism evidence="18 19">
    <name type="scientific">Paralvinella palmiformis</name>
    <dbReference type="NCBI Taxonomy" id="53620"/>
    <lineage>
        <taxon>Eukaryota</taxon>
        <taxon>Metazoa</taxon>
        <taxon>Spiralia</taxon>
        <taxon>Lophotrochozoa</taxon>
        <taxon>Annelida</taxon>
        <taxon>Polychaeta</taxon>
        <taxon>Sedentaria</taxon>
        <taxon>Canalipalpata</taxon>
        <taxon>Terebellida</taxon>
        <taxon>Terebelliformia</taxon>
        <taxon>Alvinellidae</taxon>
        <taxon>Paralvinella</taxon>
    </lineage>
</organism>
<evidence type="ECO:0000256" key="2">
    <source>
        <dbReference type="ARBA" id="ARBA00004294"/>
    </source>
</evidence>
<comment type="subunit">
    <text evidence="14">Homotrimer; The trimer binds only one molecule of glutathione.</text>
</comment>
<keyword evidence="12" id="KW-0496">Mitochondrion</keyword>
<evidence type="ECO:0000256" key="13">
    <source>
        <dbReference type="ARBA" id="ARBA00023136"/>
    </source>
</evidence>
<keyword evidence="8" id="KW-1000">Mitochondrion outer membrane</keyword>
<keyword evidence="11" id="KW-0007">Acetylation</keyword>
<evidence type="ECO:0000256" key="6">
    <source>
        <dbReference type="ARBA" id="ARBA00022679"/>
    </source>
</evidence>
<dbReference type="Gene3D" id="1.20.120.550">
    <property type="entry name" value="Membrane associated eicosanoid/glutathione metabolism-like domain"/>
    <property type="match status" value="1"/>
</dbReference>
<protein>
    <recommendedName>
        <fullName evidence="15">Microsomal glutathione S-transferase 1</fullName>
        <ecNumber evidence="5">2.5.1.18</ecNumber>
    </recommendedName>
</protein>
<dbReference type="Pfam" id="PF01124">
    <property type="entry name" value="MAPEG"/>
    <property type="match status" value="1"/>
</dbReference>
<keyword evidence="9" id="KW-0256">Endoplasmic reticulum</keyword>
<evidence type="ECO:0000256" key="8">
    <source>
        <dbReference type="ARBA" id="ARBA00022787"/>
    </source>
</evidence>
<evidence type="ECO:0000256" key="4">
    <source>
        <dbReference type="ARBA" id="ARBA00010459"/>
    </source>
</evidence>
<dbReference type="InterPro" id="IPR040162">
    <property type="entry name" value="MGST1-like"/>
</dbReference>
<keyword evidence="6" id="KW-0808">Transferase</keyword>
<dbReference type="PANTHER" id="PTHR10689">
    <property type="entry name" value="MICROSOMAL GLUTATHIONE S-TRANSFERASE 1"/>
    <property type="match status" value="1"/>
</dbReference>
<dbReference type="GO" id="GO:0005789">
    <property type="term" value="C:endoplasmic reticulum membrane"/>
    <property type="evidence" value="ECO:0007669"/>
    <property type="project" value="UniProtKB-SubCell"/>
</dbReference>
<dbReference type="PANTHER" id="PTHR10689:SF6">
    <property type="entry name" value="MICROSOMAL GLUTATHIONE S-TRANSFERASE 1"/>
    <property type="match status" value="1"/>
</dbReference>
<name>A0AAD9MXZ4_9ANNE</name>
<feature type="transmembrane region" description="Helical" evidence="17">
    <location>
        <begin position="61"/>
        <end position="82"/>
    </location>
</feature>
<keyword evidence="13 17" id="KW-0472">Membrane</keyword>
<evidence type="ECO:0000256" key="10">
    <source>
        <dbReference type="ARBA" id="ARBA00022989"/>
    </source>
</evidence>
<reference evidence="18" key="1">
    <citation type="journal article" date="2023" name="Mol. Biol. Evol.">
        <title>Third-Generation Sequencing Reveals the Adaptive Role of the Epigenome in Three Deep-Sea Polychaetes.</title>
        <authorList>
            <person name="Perez M."/>
            <person name="Aroh O."/>
            <person name="Sun Y."/>
            <person name="Lan Y."/>
            <person name="Juniper S.K."/>
            <person name="Young C.R."/>
            <person name="Angers B."/>
            <person name="Qian P.Y."/>
        </authorList>
    </citation>
    <scope>NUCLEOTIDE SEQUENCE</scope>
    <source>
        <strain evidence="18">P08H-3</strain>
    </source>
</reference>
<evidence type="ECO:0000256" key="5">
    <source>
        <dbReference type="ARBA" id="ARBA00012452"/>
    </source>
</evidence>
<evidence type="ECO:0000256" key="17">
    <source>
        <dbReference type="SAM" id="Phobius"/>
    </source>
</evidence>
<keyword evidence="10 17" id="KW-1133">Transmembrane helix</keyword>
<evidence type="ECO:0000256" key="1">
    <source>
        <dbReference type="ARBA" id="ARBA00003701"/>
    </source>
</evidence>
<evidence type="ECO:0000256" key="16">
    <source>
        <dbReference type="ARBA" id="ARBA00049385"/>
    </source>
</evidence>
<accession>A0AAD9MXZ4</accession>
<dbReference type="Proteomes" id="UP001208570">
    <property type="component" value="Unassembled WGS sequence"/>
</dbReference>
<dbReference type="SUPFAM" id="SSF161084">
    <property type="entry name" value="MAPEG domain-like"/>
    <property type="match status" value="1"/>
</dbReference>
<gene>
    <name evidence="18" type="ORF">LSH36_501g01141</name>
</gene>
<dbReference type="AlphaFoldDB" id="A0AAD9MXZ4"/>
<dbReference type="FunFam" id="1.20.120.550:FF:000002">
    <property type="entry name" value="Microsomal glutathione S-transferase 1"/>
    <property type="match status" value="1"/>
</dbReference>
<dbReference type="InterPro" id="IPR023352">
    <property type="entry name" value="MAPEG-like_dom_sf"/>
</dbReference>
<evidence type="ECO:0000256" key="7">
    <source>
        <dbReference type="ARBA" id="ARBA00022692"/>
    </source>
</evidence>
<dbReference type="GO" id="GO:0004364">
    <property type="term" value="F:glutathione transferase activity"/>
    <property type="evidence" value="ECO:0007669"/>
    <property type="project" value="UniProtKB-EC"/>
</dbReference>
<evidence type="ECO:0000256" key="15">
    <source>
        <dbReference type="ARBA" id="ARBA00039397"/>
    </source>
</evidence>
<dbReference type="GO" id="GO:0005741">
    <property type="term" value="C:mitochondrial outer membrane"/>
    <property type="evidence" value="ECO:0007669"/>
    <property type="project" value="UniProtKB-SubCell"/>
</dbReference>
<keyword evidence="19" id="KW-1185">Reference proteome</keyword>
<sequence>MIFMSLLTSLVRSRKGAFSNSEDVAAFYKGKNQDKKPILNDPDVERIRRNHLNDMENIPPFVLIGFLYVLTSPSPEIALWHFRIFAFSRILHTVSYQLALQPWRGLCFGIGLVITISMGWQVIQAVW</sequence>
<dbReference type="EMBL" id="JAODUP010000501">
    <property type="protein sequence ID" value="KAK2148343.1"/>
    <property type="molecule type" value="Genomic_DNA"/>
</dbReference>
<evidence type="ECO:0000313" key="19">
    <source>
        <dbReference type="Proteomes" id="UP001208570"/>
    </source>
</evidence>
<evidence type="ECO:0000256" key="11">
    <source>
        <dbReference type="ARBA" id="ARBA00022990"/>
    </source>
</evidence>